<dbReference type="EMBL" id="AGZD01000007">
    <property type="protein sequence ID" value="EKB54497.1"/>
    <property type="molecule type" value="Genomic_DNA"/>
</dbReference>
<accession>K1LQV2</accession>
<keyword evidence="2" id="KW-1185">Reference proteome</keyword>
<reference evidence="1 2" key="1">
    <citation type="submission" date="2012-07" db="EMBL/GenBank/DDBJ databases">
        <title>The Genome Sequence of Facklamia hominis CCUG 36813.</title>
        <authorList>
            <consortium name="The Broad Institute Genome Sequencing Platform"/>
            <person name="Earl A."/>
            <person name="Ward D."/>
            <person name="Feldgarden M."/>
            <person name="Gevers D."/>
            <person name="Huys G."/>
            <person name="Walker B."/>
            <person name="Young S.K."/>
            <person name="Zeng Q."/>
            <person name="Gargeya S."/>
            <person name="Fitzgerald M."/>
            <person name="Haas B."/>
            <person name="Abouelleil A."/>
            <person name="Alvarado L."/>
            <person name="Arachchi H.M."/>
            <person name="Berlin A.M."/>
            <person name="Chapman S.B."/>
            <person name="Goldberg J."/>
            <person name="Griggs A."/>
            <person name="Gujja S."/>
            <person name="Hansen M."/>
            <person name="Howarth C."/>
            <person name="Imamovic A."/>
            <person name="Larimer J."/>
            <person name="McCowen C."/>
            <person name="Montmayeur A."/>
            <person name="Murphy C."/>
            <person name="Neiman D."/>
            <person name="Pearson M."/>
            <person name="Priest M."/>
            <person name="Roberts A."/>
            <person name="Saif S."/>
            <person name="Shea T."/>
            <person name="Sisk P."/>
            <person name="Sykes S."/>
            <person name="Wortman J."/>
            <person name="Nusbaum C."/>
            <person name="Birren B."/>
        </authorList>
    </citation>
    <scope>NUCLEOTIDE SEQUENCE [LARGE SCALE GENOMIC DNA]</scope>
    <source>
        <strain evidence="1 2">CCUG 36813</strain>
    </source>
</reference>
<dbReference type="STRING" id="883111.HMPREF9706_00687"/>
<protein>
    <submittedName>
        <fullName evidence="1">Uncharacterized protein</fullName>
    </submittedName>
</protein>
<dbReference type="HOGENOM" id="CLU_2861113_0_0_9"/>
<comment type="caution">
    <text evidence="1">The sequence shown here is derived from an EMBL/GenBank/DDBJ whole genome shotgun (WGS) entry which is preliminary data.</text>
</comment>
<sequence>MITQILKDKELREYLIAMVDDGCNVNLQVQCEVERWLKGNIDHDEMMEHLEAEWQFQRRQRDDG</sequence>
<dbReference type="RefSeq" id="WP_006908007.1">
    <property type="nucleotide sequence ID" value="NZ_JH932292.1"/>
</dbReference>
<evidence type="ECO:0000313" key="2">
    <source>
        <dbReference type="Proteomes" id="UP000004465"/>
    </source>
</evidence>
<dbReference type="Proteomes" id="UP000004465">
    <property type="component" value="Unassembled WGS sequence"/>
</dbReference>
<evidence type="ECO:0000313" key="1">
    <source>
        <dbReference type="EMBL" id="EKB54497.1"/>
    </source>
</evidence>
<proteinExistence type="predicted"/>
<dbReference type="AlphaFoldDB" id="K1LQV2"/>
<name>K1LQV2_9LACT</name>
<gene>
    <name evidence="1" type="ORF">HMPREF9706_00687</name>
</gene>
<organism evidence="1 2">
    <name type="scientific">Facklamia hominis CCUG 36813</name>
    <dbReference type="NCBI Taxonomy" id="883111"/>
    <lineage>
        <taxon>Bacteria</taxon>
        <taxon>Bacillati</taxon>
        <taxon>Bacillota</taxon>
        <taxon>Bacilli</taxon>
        <taxon>Lactobacillales</taxon>
        <taxon>Aerococcaceae</taxon>
        <taxon>Facklamia</taxon>
    </lineage>
</organism>